<organism evidence="2 3">
    <name type="scientific">[Clostridium] methylpentosum DSM 5476</name>
    <dbReference type="NCBI Taxonomy" id="537013"/>
    <lineage>
        <taxon>Bacteria</taxon>
        <taxon>Bacillati</taxon>
        <taxon>Bacillota</taxon>
        <taxon>Clostridia</taxon>
        <taxon>Eubacteriales</taxon>
        <taxon>Oscillospiraceae</taxon>
        <taxon>Oscillospiraceae incertae sedis</taxon>
    </lineage>
</organism>
<keyword evidence="3" id="KW-1185">Reference proteome</keyword>
<feature type="transmembrane region" description="Helical" evidence="1">
    <location>
        <begin position="12"/>
        <end position="29"/>
    </location>
</feature>
<dbReference type="Proteomes" id="UP000003340">
    <property type="component" value="Unassembled WGS sequence"/>
</dbReference>
<dbReference type="HOGENOM" id="CLU_3116398_0_0_9"/>
<keyword evidence="1" id="KW-1133">Transmembrane helix</keyword>
<dbReference type="EMBL" id="ACEC01000066">
    <property type="protein sequence ID" value="EEG30354.1"/>
    <property type="molecule type" value="Genomic_DNA"/>
</dbReference>
<evidence type="ECO:0000256" key="1">
    <source>
        <dbReference type="SAM" id="Phobius"/>
    </source>
</evidence>
<proteinExistence type="predicted"/>
<reference evidence="2 3" key="1">
    <citation type="submission" date="2009-01" db="EMBL/GenBank/DDBJ databases">
        <authorList>
            <person name="Fulton L."/>
            <person name="Clifton S."/>
            <person name="Fulton B."/>
            <person name="Xu J."/>
            <person name="Minx P."/>
            <person name="Pepin K.H."/>
            <person name="Johnson M."/>
            <person name="Bhonagiri V."/>
            <person name="Nash W.E."/>
            <person name="Mardis E.R."/>
            <person name="Wilson R.K."/>
        </authorList>
    </citation>
    <scope>NUCLEOTIDE SEQUENCE [LARGE SCALE GENOMIC DNA]</scope>
    <source>
        <strain evidence="2 3">DSM 5476</strain>
    </source>
</reference>
<reference evidence="2 3" key="2">
    <citation type="submission" date="2009-02" db="EMBL/GenBank/DDBJ databases">
        <title>Draft genome sequence of Clostridium methylpentosum (DSM 5476).</title>
        <authorList>
            <person name="Sudarsanam P."/>
            <person name="Ley R."/>
            <person name="Guruge J."/>
            <person name="Turnbaugh P.J."/>
            <person name="Mahowald M."/>
            <person name="Liep D."/>
            <person name="Gordon J."/>
        </authorList>
    </citation>
    <scope>NUCLEOTIDE SEQUENCE [LARGE SCALE GENOMIC DNA]</scope>
    <source>
        <strain evidence="2 3">DSM 5476</strain>
    </source>
</reference>
<keyword evidence="1" id="KW-0472">Membrane</keyword>
<gene>
    <name evidence="2" type="ORF">CLOSTMETH_02085</name>
</gene>
<protein>
    <submittedName>
        <fullName evidence="2">Uncharacterized protein</fullName>
    </submittedName>
</protein>
<dbReference type="STRING" id="537013.CLOSTMETH_02085"/>
<sequence>MTGYSDAVTTPFLFYISCFLLRLFSSPVLRGRIRRKQKKQGTTIWLSPAF</sequence>
<dbReference type="AlphaFoldDB" id="C0EE06"/>
<comment type="caution">
    <text evidence="2">The sequence shown here is derived from an EMBL/GenBank/DDBJ whole genome shotgun (WGS) entry which is preliminary data.</text>
</comment>
<evidence type="ECO:0000313" key="3">
    <source>
        <dbReference type="Proteomes" id="UP000003340"/>
    </source>
</evidence>
<name>C0EE06_9FIRM</name>
<evidence type="ECO:0000313" key="2">
    <source>
        <dbReference type="EMBL" id="EEG30354.1"/>
    </source>
</evidence>
<accession>C0EE06</accession>
<keyword evidence="1" id="KW-0812">Transmembrane</keyword>